<reference evidence="4 5" key="1">
    <citation type="submission" date="2016-08" db="EMBL/GenBank/DDBJ databases">
        <authorList>
            <person name="Seilhamer J.J."/>
        </authorList>
    </citation>
    <scope>NUCLEOTIDE SEQUENCE [LARGE SCALE GENOMIC DNA]</scope>
    <source>
        <strain evidence="4 5">DX4</strain>
    </source>
</reference>
<proteinExistence type="predicted"/>
<dbReference type="Gene3D" id="2.40.10.500">
    <property type="match status" value="1"/>
</dbReference>
<keyword evidence="1" id="KW-0677">Repeat</keyword>
<feature type="domain" description="IPT/TIG" evidence="3">
    <location>
        <begin position="272"/>
        <end position="350"/>
    </location>
</feature>
<organism evidence="4 5">
    <name type="scientific">Pedobacter steynii</name>
    <dbReference type="NCBI Taxonomy" id="430522"/>
    <lineage>
        <taxon>Bacteria</taxon>
        <taxon>Pseudomonadati</taxon>
        <taxon>Bacteroidota</taxon>
        <taxon>Sphingobacteriia</taxon>
        <taxon>Sphingobacteriales</taxon>
        <taxon>Sphingobacteriaceae</taxon>
        <taxon>Pedobacter</taxon>
    </lineage>
</organism>
<dbReference type="KEGG" id="psty:BFS30_14385"/>
<dbReference type="Pfam" id="PF01833">
    <property type="entry name" value="TIG"/>
    <property type="match status" value="5"/>
</dbReference>
<evidence type="ECO:0000259" key="3">
    <source>
        <dbReference type="SMART" id="SM00429"/>
    </source>
</evidence>
<evidence type="ECO:0000313" key="4">
    <source>
        <dbReference type="EMBL" id="AOM78254.1"/>
    </source>
</evidence>
<dbReference type="EMBL" id="CP017141">
    <property type="protein sequence ID" value="AOM78254.1"/>
    <property type="molecule type" value="Genomic_DNA"/>
</dbReference>
<evidence type="ECO:0000313" key="5">
    <source>
        <dbReference type="Proteomes" id="UP000094313"/>
    </source>
</evidence>
<dbReference type="PROSITE" id="PS51125">
    <property type="entry name" value="NHL"/>
    <property type="match status" value="1"/>
</dbReference>
<name>A0A1D7QHU6_9SPHI</name>
<dbReference type="Proteomes" id="UP000094313">
    <property type="component" value="Chromosome"/>
</dbReference>
<feature type="domain" description="IPT/TIG" evidence="3">
    <location>
        <begin position="30"/>
        <end position="110"/>
    </location>
</feature>
<dbReference type="PANTHER" id="PTHR13833">
    <property type="match status" value="1"/>
</dbReference>
<dbReference type="InterPro" id="IPR001258">
    <property type="entry name" value="NHL_repeat"/>
</dbReference>
<dbReference type="InterPro" id="IPR014756">
    <property type="entry name" value="Ig_E-set"/>
</dbReference>
<dbReference type="InterPro" id="IPR002909">
    <property type="entry name" value="IPT_dom"/>
</dbReference>
<feature type="repeat" description="NHL" evidence="2">
    <location>
        <begin position="638"/>
        <end position="674"/>
    </location>
</feature>
<dbReference type="SUPFAM" id="SSF101898">
    <property type="entry name" value="NHL repeat"/>
    <property type="match status" value="1"/>
</dbReference>
<dbReference type="Gene3D" id="2.60.40.10">
    <property type="entry name" value="Immunoglobulins"/>
    <property type="match status" value="5"/>
</dbReference>
<feature type="domain" description="IPT/TIG" evidence="3">
    <location>
        <begin position="111"/>
        <end position="191"/>
    </location>
</feature>
<dbReference type="PANTHER" id="PTHR13833:SF83">
    <property type="entry name" value="NHL REPEAT PROTEIN"/>
    <property type="match status" value="1"/>
</dbReference>
<evidence type="ECO:0000256" key="2">
    <source>
        <dbReference type="PROSITE-ProRule" id="PRU00504"/>
    </source>
</evidence>
<evidence type="ECO:0000256" key="1">
    <source>
        <dbReference type="ARBA" id="ARBA00022737"/>
    </source>
</evidence>
<dbReference type="PROSITE" id="PS51257">
    <property type="entry name" value="PROKAR_LIPOPROTEIN"/>
    <property type="match status" value="1"/>
</dbReference>
<dbReference type="CDD" id="cd00603">
    <property type="entry name" value="IPT_PCSR"/>
    <property type="match status" value="3"/>
</dbReference>
<protein>
    <recommendedName>
        <fullName evidence="3">IPT/TIG domain-containing protein</fullName>
    </recommendedName>
</protein>
<dbReference type="InterPro" id="IPR011042">
    <property type="entry name" value="6-blade_b-propeller_TolB-like"/>
</dbReference>
<dbReference type="AlphaFoldDB" id="A0A1D7QHU6"/>
<keyword evidence="5" id="KW-1185">Reference proteome</keyword>
<dbReference type="SMART" id="SM00429">
    <property type="entry name" value="IPT"/>
    <property type="match status" value="4"/>
</dbReference>
<dbReference type="CDD" id="cd00102">
    <property type="entry name" value="IPT"/>
    <property type="match status" value="1"/>
</dbReference>
<feature type="domain" description="IPT/TIG" evidence="3">
    <location>
        <begin position="353"/>
        <end position="434"/>
    </location>
</feature>
<dbReference type="Gene3D" id="2.120.10.30">
    <property type="entry name" value="TolB, C-terminal domain"/>
    <property type="match status" value="2"/>
</dbReference>
<accession>A0A1D7QHU6</accession>
<sequence>MMKNGLFGFGLVLLMLAACKKDKTEMIKEPLKLTDYYPNSGNQGTLVTVEGTGFSNNPSDISATFSGTPADVVSATATAVVLRAPQKGSTGEIVMKVSGETLNIGRYTYQELSVQRISPSNGAAGAHIRISGAGFSSLKGPAEVFINGKASVVVSASDTLLVVEVPEAVGTGPVKVKVDGKESMGQTFKYQAIAGISPLTGGKGTQVRITGEGFEELAEGNYVDFNGKPALVKEASGTSLLVVAPAEVGTGPLSITINKQKVTGPVFTVVPPPVIETVSPLSGPGGSVMTIVGNTFSTILEENKVSINGKVIPVTTASATKLTLTLPGNTGNGKVVLSVNDQVVQGPEFKDQSLGINKLSPENGLAGTQVTITGTGFNANAAQNTVTFNGLPAAILSATESTIVVKAPIGLSTGIVKVINNGAEAISPVVFSRAGVLTIAGGPGNTDLDISAFRTGSLAIDRQGNIFVLEVERSRIKKISPEGVVTLFAGSPTGQRGNKNGKGAEALFNFAADPGMDIDANGNLYISDGGNLSIRKVSPQGEVSNFAIGFGNINKLAFDGRGILYVLGSFNGAWRINPEGLRSTINITSMSDVCRPVVVDNIIYKLNNENFYIDTYNLTTNQNMTSVIGGNYGHTDGIGRAAAFASINGMAADNDGNIIIADAGNTAIRKLNPKTKEVTTLAKFTRGGAVDGSLNEAKAGSIGDVIVDKAGNIYFIDSSNNAVRKIFLK</sequence>
<gene>
    <name evidence="4" type="ORF">BFS30_14385</name>
</gene>
<dbReference type="InterPro" id="IPR013783">
    <property type="entry name" value="Ig-like_fold"/>
</dbReference>
<dbReference type="SUPFAM" id="SSF81296">
    <property type="entry name" value="E set domains"/>
    <property type="match status" value="5"/>
</dbReference>